<dbReference type="InterPro" id="IPR023772">
    <property type="entry name" value="DNA-bd_HTH_TetR-type_CS"/>
</dbReference>
<protein>
    <recommendedName>
        <fullName evidence="4">HTH tetR-type domain-containing protein</fullName>
    </recommendedName>
</protein>
<dbReference type="PANTHER" id="PTHR30055">
    <property type="entry name" value="HTH-TYPE TRANSCRIPTIONAL REGULATOR RUTR"/>
    <property type="match status" value="1"/>
</dbReference>
<evidence type="ECO:0000259" key="4">
    <source>
        <dbReference type="PROSITE" id="PS50977"/>
    </source>
</evidence>
<dbReference type="Proteomes" id="UP001422759">
    <property type="component" value="Unassembled WGS sequence"/>
</dbReference>
<dbReference type="RefSeq" id="WP_344462683.1">
    <property type="nucleotide sequence ID" value="NZ_BAAANT010000007.1"/>
</dbReference>
<evidence type="ECO:0000256" key="3">
    <source>
        <dbReference type="SAM" id="MobiDB-lite"/>
    </source>
</evidence>
<feature type="region of interest" description="Disordered" evidence="3">
    <location>
        <begin position="500"/>
        <end position="526"/>
    </location>
</feature>
<dbReference type="InterPro" id="IPR050109">
    <property type="entry name" value="HTH-type_TetR-like_transc_reg"/>
</dbReference>
<organism evidence="5 6">
    <name type="scientific">Kitasatospora kazusensis</name>
    <dbReference type="NCBI Taxonomy" id="407974"/>
    <lineage>
        <taxon>Bacteria</taxon>
        <taxon>Bacillati</taxon>
        <taxon>Actinomycetota</taxon>
        <taxon>Actinomycetes</taxon>
        <taxon>Kitasatosporales</taxon>
        <taxon>Streptomycetaceae</taxon>
        <taxon>Kitasatospora</taxon>
    </lineage>
</organism>
<gene>
    <name evidence="5" type="ORF">GCM10009760_18300</name>
</gene>
<feature type="domain" description="HTH tetR-type" evidence="4">
    <location>
        <begin position="12"/>
        <end position="72"/>
    </location>
</feature>
<feature type="DNA-binding region" description="H-T-H motif" evidence="2">
    <location>
        <begin position="35"/>
        <end position="54"/>
    </location>
</feature>
<dbReference type="InterPro" id="IPR009057">
    <property type="entry name" value="Homeodomain-like_sf"/>
</dbReference>
<dbReference type="PROSITE" id="PS01081">
    <property type="entry name" value="HTH_TETR_1"/>
    <property type="match status" value="2"/>
</dbReference>
<dbReference type="EMBL" id="BAAANT010000007">
    <property type="protein sequence ID" value="GAA2137616.1"/>
    <property type="molecule type" value="Genomic_DNA"/>
</dbReference>
<reference evidence="6" key="1">
    <citation type="journal article" date="2019" name="Int. J. Syst. Evol. Microbiol.">
        <title>The Global Catalogue of Microorganisms (GCM) 10K type strain sequencing project: providing services to taxonomists for standard genome sequencing and annotation.</title>
        <authorList>
            <consortium name="The Broad Institute Genomics Platform"/>
            <consortium name="The Broad Institute Genome Sequencing Center for Infectious Disease"/>
            <person name="Wu L."/>
            <person name="Ma J."/>
        </authorList>
    </citation>
    <scope>NUCLEOTIDE SEQUENCE [LARGE SCALE GENOMIC DNA]</scope>
    <source>
        <strain evidence="6">JCM 14560</strain>
    </source>
</reference>
<dbReference type="Pfam" id="PF00440">
    <property type="entry name" value="TetR_N"/>
    <property type="match status" value="2"/>
</dbReference>
<feature type="compositionally biased region" description="Gly residues" evidence="3">
    <location>
        <begin position="509"/>
        <end position="526"/>
    </location>
</feature>
<dbReference type="PANTHER" id="PTHR30055:SF237">
    <property type="entry name" value="TRANSCRIPTIONAL REPRESSOR MCE3R"/>
    <property type="match status" value="1"/>
</dbReference>
<evidence type="ECO:0000256" key="1">
    <source>
        <dbReference type="ARBA" id="ARBA00023125"/>
    </source>
</evidence>
<comment type="caution">
    <text evidence="5">The sequence shown here is derived from an EMBL/GenBank/DDBJ whole genome shotgun (WGS) entry which is preliminary data.</text>
</comment>
<accession>A0ABP5KYX5</accession>
<evidence type="ECO:0000256" key="2">
    <source>
        <dbReference type="PROSITE-ProRule" id="PRU00335"/>
    </source>
</evidence>
<sequence>MSTERRVVRRPPGRKAQLLGAAGELFHRRGYHRVSMAEVAAEVGITAPALYRHFRGKPELLYQVVDSELAALRAAVGSGLAGPGELCAALAAAAVDHRALGTLWQRDARLLPAARRAELRRALRAEVRSMARVVTTARPELSLEEAELLSRSVLSAYGSLSYHTFAPPRRPFERLLARIGADVLACPPAGPPEACPADRPAARAAESRREELLTAAVRLFHERGFDNVSTDQLGAAVGIAGPSVYKHFGTKAELLAAALVRSRERLWHEVEGAIGGCTAPGEALAAGLRAYVGFAGRNGHYLGAMLSETERLADADRKAAIDFRRDFLRTWVGLLQQLRPEYGKAEARIRVHAMFALVNDGVRSRPGGPGPELTERLTALGRAVLGVPDGRERPQGRAVAARPCDDSVPGGRCGLVQDEGVVDLVREVAVALDGADAAGVADDPRVVVLVAAPGAGGRLLGAVDVAVHAADDVAGAGVADHTAVGVVIGARAVVGLGGAHAGQEEGSEGGDGGDCTNTGHGGLPAC</sequence>
<dbReference type="PRINTS" id="PR00455">
    <property type="entry name" value="HTHTETR"/>
</dbReference>
<name>A0ABP5KYX5_9ACTN</name>
<dbReference type="PROSITE" id="PS50977">
    <property type="entry name" value="HTH_TETR_2"/>
    <property type="match status" value="2"/>
</dbReference>
<dbReference type="InterPro" id="IPR001647">
    <property type="entry name" value="HTH_TetR"/>
</dbReference>
<evidence type="ECO:0000313" key="5">
    <source>
        <dbReference type="EMBL" id="GAA2137616.1"/>
    </source>
</evidence>
<evidence type="ECO:0000313" key="6">
    <source>
        <dbReference type="Proteomes" id="UP001422759"/>
    </source>
</evidence>
<dbReference type="SUPFAM" id="SSF46689">
    <property type="entry name" value="Homeodomain-like"/>
    <property type="match status" value="2"/>
</dbReference>
<dbReference type="Gene3D" id="1.10.357.10">
    <property type="entry name" value="Tetracycline Repressor, domain 2"/>
    <property type="match status" value="2"/>
</dbReference>
<dbReference type="Gene3D" id="1.10.10.60">
    <property type="entry name" value="Homeodomain-like"/>
    <property type="match status" value="2"/>
</dbReference>
<proteinExistence type="predicted"/>
<feature type="DNA-binding region" description="H-T-H motif" evidence="2">
    <location>
        <begin position="229"/>
        <end position="248"/>
    </location>
</feature>
<feature type="domain" description="HTH tetR-type" evidence="4">
    <location>
        <begin position="206"/>
        <end position="266"/>
    </location>
</feature>
<keyword evidence="1 2" id="KW-0238">DNA-binding</keyword>
<keyword evidence="6" id="KW-1185">Reference proteome</keyword>